<dbReference type="PIRSF" id="PIRSF006078">
    <property type="entry name" value="GlxK"/>
    <property type="match status" value="1"/>
</dbReference>
<dbReference type="RefSeq" id="WP_005986102.1">
    <property type="nucleotide sequence ID" value="NZ_AOSV01000017.1"/>
</dbReference>
<dbReference type="InterPro" id="IPR018193">
    <property type="entry name" value="Glyc_kinase_flavodox-like_fold"/>
</dbReference>
<dbReference type="InterPro" id="IPR018197">
    <property type="entry name" value="Glycerate_kinase_RE-like"/>
</dbReference>
<name>M5PU80_DESAF</name>
<evidence type="ECO:0000256" key="3">
    <source>
        <dbReference type="ARBA" id="ARBA00022777"/>
    </source>
</evidence>
<keyword evidence="2 4" id="KW-0808">Transferase</keyword>
<dbReference type="EMBL" id="AOSV01000017">
    <property type="protein sequence ID" value="EMG37565.1"/>
    <property type="molecule type" value="Genomic_DNA"/>
</dbReference>
<dbReference type="PANTHER" id="PTHR21599">
    <property type="entry name" value="GLYCERATE KINASE"/>
    <property type="match status" value="1"/>
</dbReference>
<evidence type="ECO:0000256" key="4">
    <source>
        <dbReference type="PIRNR" id="PIRNR006078"/>
    </source>
</evidence>
<dbReference type="Proteomes" id="UP000011922">
    <property type="component" value="Unassembled WGS sequence"/>
</dbReference>
<comment type="caution">
    <text evidence="5">The sequence shown here is derived from an EMBL/GenBank/DDBJ whole genome shotgun (WGS) entry which is preliminary data.</text>
</comment>
<dbReference type="Gene3D" id="3.40.50.10350">
    <property type="entry name" value="Glycerate kinase, domain 1"/>
    <property type="match status" value="1"/>
</dbReference>
<evidence type="ECO:0000313" key="5">
    <source>
        <dbReference type="EMBL" id="EMG37565.1"/>
    </source>
</evidence>
<dbReference type="InterPro" id="IPR036129">
    <property type="entry name" value="Glycerate_kinase_sf"/>
</dbReference>
<dbReference type="SUPFAM" id="SSF110738">
    <property type="entry name" value="Glycerate kinase I"/>
    <property type="match status" value="1"/>
</dbReference>
<dbReference type="Gene3D" id="3.90.1510.10">
    <property type="entry name" value="Glycerate kinase, domain 2"/>
    <property type="match status" value="1"/>
</dbReference>
<proteinExistence type="inferred from homology"/>
<organism evidence="5 6">
    <name type="scientific">Desulfocurvibacter africanus PCS</name>
    <dbReference type="NCBI Taxonomy" id="1262666"/>
    <lineage>
        <taxon>Bacteria</taxon>
        <taxon>Pseudomonadati</taxon>
        <taxon>Thermodesulfobacteriota</taxon>
        <taxon>Desulfovibrionia</taxon>
        <taxon>Desulfovibrionales</taxon>
        <taxon>Desulfovibrionaceae</taxon>
        <taxon>Desulfocurvibacter</taxon>
    </lineage>
</organism>
<reference evidence="5 6" key="1">
    <citation type="journal article" date="2013" name="Genome Announc.">
        <title>Draft Genome Sequence for Desulfovibrio africanus Strain PCS.</title>
        <authorList>
            <person name="Brown S.D."/>
            <person name="Utturkar S.M."/>
            <person name="Arkin A.P."/>
            <person name="Deutschbauer A.M."/>
            <person name="Elias D.A."/>
            <person name="Hazen T.C."/>
            <person name="Chakraborty R."/>
        </authorList>
    </citation>
    <scope>NUCLEOTIDE SEQUENCE [LARGE SCALE GENOMIC DNA]</scope>
    <source>
        <strain evidence="5 6">PCS</strain>
    </source>
</reference>
<accession>M5PU80</accession>
<dbReference type="Pfam" id="PF02595">
    <property type="entry name" value="Gly_kinase"/>
    <property type="match status" value="1"/>
</dbReference>
<dbReference type="NCBIfam" id="TIGR00045">
    <property type="entry name" value="glycerate kinase"/>
    <property type="match status" value="1"/>
</dbReference>
<evidence type="ECO:0000256" key="2">
    <source>
        <dbReference type="ARBA" id="ARBA00022679"/>
    </source>
</evidence>
<dbReference type="PANTHER" id="PTHR21599:SF0">
    <property type="entry name" value="GLYCERATE KINASE"/>
    <property type="match status" value="1"/>
</dbReference>
<evidence type="ECO:0000256" key="1">
    <source>
        <dbReference type="ARBA" id="ARBA00006284"/>
    </source>
</evidence>
<dbReference type="GO" id="GO:0031388">
    <property type="term" value="P:organic acid phosphorylation"/>
    <property type="evidence" value="ECO:0007669"/>
    <property type="project" value="UniProtKB-UniRule"/>
</dbReference>
<comment type="similarity">
    <text evidence="1 4">Belongs to the glycerate kinase type-1 family.</text>
</comment>
<dbReference type="InterPro" id="IPR004381">
    <property type="entry name" value="Glycerate_kinase"/>
</dbReference>
<evidence type="ECO:0000313" key="6">
    <source>
        <dbReference type="Proteomes" id="UP000011922"/>
    </source>
</evidence>
<dbReference type="AlphaFoldDB" id="M5PU80"/>
<sequence length="391" mass="39883">MTNMTNMTNTIILAPNAFKGSLRAVQAAEAMARGLADSGLRRELDLMPVADGGDGTLDVLLAGGGRRVTCTADDPLGRPRDSEFGLLDDGRTAVVEMARASGLALLTRDERDPMRASTYGTGQLMIKAAELGARTIIVGVGGSATVDGGAGCLQAMGVRLLDAEGRDLPPGAAGLARLASIDLQGLHPALRDVRIRVACDVDNPVLGERGSARIFAPQKGATPEQVPQLEANLGHFFTLAAGIGRDVRDLAGAGAAGALAGGLTALAGANLESGSDLVLNQIGADERIARACLVVTAEGRLDSQSLGGKGPVGVLRRAAAHNVPVVALAGEVLGSDALFTQAGFRAVASICDGPTSLEDAMRRTAEAVECGARRLGLLMRLGADVLAGSRN</sequence>
<gene>
    <name evidence="5" type="ORF">PCS_01704</name>
</gene>
<dbReference type="GO" id="GO:0008887">
    <property type="term" value="F:glycerate kinase activity"/>
    <property type="evidence" value="ECO:0007669"/>
    <property type="project" value="UniProtKB-UniRule"/>
</dbReference>
<dbReference type="PATRIC" id="fig|1262666.3.peg.1725"/>
<keyword evidence="3 4" id="KW-0418">Kinase</keyword>
<protein>
    <submittedName>
        <fullName evidence="5">Glycerate kinase</fullName>
    </submittedName>
</protein>